<name>A0A7Y6A0N1_9CELL</name>
<keyword evidence="1" id="KW-1133">Transmembrane helix</keyword>
<feature type="transmembrane region" description="Helical" evidence="1">
    <location>
        <begin position="170"/>
        <end position="191"/>
    </location>
</feature>
<comment type="caution">
    <text evidence="2">The sequence shown here is derived from an EMBL/GenBank/DDBJ whole genome shotgun (WGS) entry which is preliminary data.</text>
</comment>
<dbReference type="EMBL" id="JABMCI010000062">
    <property type="protein sequence ID" value="NUU17495.1"/>
    <property type="molecule type" value="Genomic_DNA"/>
</dbReference>
<evidence type="ECO:0000256" key="1">
    <source>
        <dbReference type="SAM" id="Phobius"/>
    </source>
</evidence>
<keyword evidence="1" id="KW-0472">Membrane</keyword>
<dbReference type="RefSeq" id="WP_175347455.1">
    <property type="nucleotide sequence ID" value="NZ_JABMCI010000062.1"/>
</dbReference>
<proteinExistence type="predicted"/>
<dbReference type="AlphaFoldDB" id="A0A7Y6A0N1"/>
<reference evidence="2 3" key="1">
    <citation type="submission" date="2020-05" db="EMBL/GenBank/DDBJ databases">
        <title>Genome Sequencing of Type Strains.</title>
        <authorList>
            <person name="Lemaire J.F."/>
            <person name="Inderbitzin P."/>
            <person name="Gregorio O.A."/>
            <person name="Collins S.B."/>
            <person name="Wespe N."/>
            <person name="Knight-Connoni V."/>
        </authorList>
    </citation>
    <scope>NUCLEOTIDE SEQUENCE [LARGE SCALE GENOMIC DNA]</scope>
    <source>
        <strain evidence="2 3">ATCC 25174</strain>
    </source>
</reference>
<feature type="transmembrane region" description="Helical" evidence="1">
    <location>
        <begin position="84"/>
        <end position="104"/>
    </location>
</feature>
<organism evidence="2 3">
    <name type="scientific">Cellulomonas humilata</name>
    <dbReference type="NCBI Taxonomy" id="144055"/>
    <lineage>
        <taxon>Bacteria</taxon>
        <taxon>Bacillati</taxon>
        <taxon>Actinomycetota</taxon>
        <taxon>Actinomycetes</taxon>
        <taxon>Micrococcales</taxon>
        <taxon>Cellulomonadaceae</taxon>
        <taxon>Cellulomonas</taxon>
    </lineage>
</organism>
<feature type="transmembrane region" description="Helical" evidence="1">
    <location>
        <begin position="129"/>
        <end position="150"/>
    </location>
</feature>
<feature type="transmembrane region" description="Helical" evidence="1">
    <location>
        <begin position="12"/>
        <end position="31"/>
    </location>
</feature>
<gene>
    <name evidence="2" type="ORF">HP550_09550</name>
</gene>
<sequence length="293" mass="30019">MTRPRPSIPLQALCAVPVVLGIAAFGMLTLGARESELAAAWSVLPGMPGAFWWYAWRWPTEIVGWLVLAWAATRRLAATGSGAVHAPLVVGIALVAVSVASAFLDGPRFVWAGPVGVVDSGVAPFARSWWWGVSGPVVVGAALLVTCWLARGGARRSSAPGTAALREAGALVAIPLLSLAFAAVALTAAAFGVRDALVVSGLPYVLVALAALAASGGGRTSTVAVLVGLLLLTGLSLIWRPAAYLPFFAVGCALALVPTARGIEWLTAPRRPIPTSLLASVPEGPDADDRARA</sequence>
<evidence type="ECO:0000313" key="2">
    <source>
        <dbReference type="EMBL" id="NUU17495.1"/>
    </source>
</evidence>
<protein>
    <submittedName>
        <fullName evidence="2">Uncharacterized protein</fullName>
    </submittedName>
</protein>
<feature type="transmembrane region" description="Helical" evidence="1">
    <location>
        <begin position="245"/>
        <end position="263"/>
    </location>
</feature>
<keyword evidence="3" id="KW-1185">Reference proteome</keyword>
<feature type="transmembrane region" description="Helical" evidence="1">
    <location>
        <begin position="221"/>
        <end position="239"/>
    </location>
</feature>
<accession>A0A7Y6A0N1</accession>
<dbReference type="Proteomes" id="UP000565724">
    <property type="component" value="Unassembled WGS sequence"/>
</dbReference>
<feature type="transmembrane region" description="Helical" evidence="1">
    <location>
        <begin position="197"/>
        <end position="214"/>
    </location>
</feature>
<evidence type="ECO:0000313" key="3">
    <source>
        <dbReference type="Proteomes" id="UP000565724"/>
    </source>
</evidence>
<keyword evidence="1" id="KW-0812">Transmembrane</keyword>